<reference evidence="5 6" key="1">
    <citation type="submission" date="2023-08" db="EMBL/GenBank/DDBJ databases">
        <authorList>
            <person name="Folkvardsen B D."/>
            <person name="Norman A."/>
        </authorList>
    </citation>
    <scope>NUCLEOTIDE SEQUENCE [LARGE SCALE GENOMIC DNA]</scope>
    <source>
        <strain evidence="5 6">Mu0050</strain>
    </source>
</reference>
<gene>
    <name evidence="5" type="ORF">MU0050_003751</name>
</gene>
<evidence type="ECO:0000256" key="1">
    <source>
        <dbReference type="ARBA" id="ARBA00004370"/>
    </source>
</evidence>
<protein>
    <submittedName>
        <fullName evidence="5">Mce associated protein mas1a</fullName>
    </submittedName>
</protein>
<keyword evidence="4" id="KW-1133">Transmembrane helix</keyword>
<keyword evidence="2 4" id="KW-0472">Membrane</keyword>
<feature type="transmembrane region" description="Helical" evidence="4">
    <location>
        <begin position="54"/>
        <end position="75"/>
    </location>
</feature>
<dbReference type="RefSeq" id="WP_316511666.1">
    <property type="nucleotide sequence ID" value="NZ_OY726395.1"/>
</dbReference>
<evidence type="ECO:0000313" key="5">
    <source>
        <dbReference type="EMBL" id="CAJ1585500.1"/>
    </source>
</evidence>
<keyword evidence="6" id="KW-1185">Reference proteome</keyword>
<dbReference type="Proteomes" id="UP001190466">
    <property type="component" value="Chromosome"/>
</dbReference>
<dbReference type="PANTHER" id="PTHR37042:SF4">
    <property type="entry name" value="OUTER MEMBRANE PROTEIN RV1973"/>
    <property type="match status" value="1"/>
</dbReference>
<evidence type="ECO:0000313" key="6">
    <source>
        <dbReference type="Proteomes" id="UP001190466"/>
    </source>
</evidence>
<comment type="subcellular location">
    <subcellularLocation>
        <location evidence="1">Membrane</location>
    </subcellularLocation>
</comment>
<sequence>MSRDDLTDPEDPDVSTTQTVVDDETDLDSTDGAATADAAVETPAAARRSWLRRAVVPVLLVAVLALGGALGYTLYQQSELHRWQEQAVATAGDYLVAMASFDYQNLDANKGTITADSTPEFAQKYDEMVAALRDIVVTSKGVAAATADHVAVERLDEESATVIGFVDQQVTNVTAPEGNTQRYRMLVELVRSGDRWLVNDVKTL</sequence>
<feature type="region of interest" description="Disordered" evidence="3">
    <location>
        <begin position="1"/>
        <end position="32"/>
    </location>
</feature>
<proteinExistence type="predicted"/>
<evidence type="ECO:0000256" key="3">
    <source>
        <dbReference type="SAM" id="MobiDB-lite"/>
    </source>
</evidence>
<dbReference type="PANTHER" id="PTHR37042">
    <property type="entry name" value="OUTER MEMBRANE PROTEIN RV1973"/>
    <property type="match status" value="1"/>
</dbReference>
<accession>A0ABM9MHQ7</accession>
<evidence type="ECO:0000256" key="2">
    <source>
        <dbReference type="ARBA" id="ARBA00023136"/>
    </source>
</evidence>
<evidence type="ECO:0000256" key="4">
    <source>
        <dbReference type="SAM" id="Phobius"/>
    </source>
</evidence>
<organism evidence="5 6">
    <name type="scientific">[Mycobacterium] wendilense</name>
    <dbReference type="NCBI Taxonomy" id="3064284"/>
    <lineage>
        <taxon>Bacteria</taxon>
        <taxon>Bacillati</taxon>
        <taxon>Actinomycetota</taxon>
        <taxon>Actinomycetes</taxon>
        <taxon>Mycobacteriales</taxon>
        <taxon>Mycobacteriaceae</taxon>
        <taxon>Mycolicibacter</taxon>
    </lineage>
</organism>
<dbReference type="EMBL" id="OY726395">
    <property type="protein sequence ID" value="CAJ1585500.1"/>
    <property type="molecule type" value="Genomic_DNA"/>
</dbReference>
<keyword evidence="4" id="KW-0812">Transmembrane</keyword>
<name>A0ABM9MHQ7_9MYCO</name>